<feature type="active site" description="Nucleophile" evidence="7">
    <location>
        <position position="353"/>
    </location>
</feature>
<evidence type="ECO:0000256" key="7">
    <source>
        <dbReference type="PIRSR" id="PIRSR000463-1"/>
    </source>
</evidence>
<evidence type="ECO:0000259" key="8">
    <source>
        <dbReference type="SMART" id="SM00642"/>
    </source>
</evidence>
<dbReference type="CTD" id="326264"/>
<dbReference type="InterPro" id="IPR006048">
    <property type="entry name" value="A-amylase/branching_C"/>
</dbReference>
<dbReference type="InterPro" id="IPR017853">
    <property type="entry name" value="GH"/>
</dbReference>
<dbReference type="OMA" id="YEMHLGS"/>
<dbReference type="InterPro" id="IPR013783">
    <property type="entry name" value="Ig-like_fold"/>
</dbReference>
<feature type="domain" description="Glycosyl hydrolase family 13 catalytic" evidence="8">
    <location>
        <begin position="215"/>
        <end position="583"/>
    </location>
</feature>
<evidence type="ECO:0000256" key="3">
    <source>
        <dbReference type="ARBA" id="ARBA00012541"/>
    </source>
</evidence>
<dbReference type="SUPFAM" id="SSF51445">
    <property type="entry name" value="(Trans)glycosidases"/>
    <property type="match status" value="1"/>
</dbReference>
<dbReference type="FunFam" id="2.60.40.1180:FF:000003">
    <property type="entry name" value="1,4-alpha-glucan-branching enzyme, chloroplastic/amyloplastic"/>
    <property type="match status" value="1"/>
</dbReference>
<dbReference type="CDD" id="cd02854">
    <property type="entry name" value="E_set_GBE_euk_N"/>
    <property type="match status" value="1"/>
</dbReference>
<evidence type="ECO:0000256" key="2">
    <source>
        <dbReference type="ARBA" id="ARBA00009000"/>
    </source>
</evidence>
<dbReference type="SUPFAM" id="SSF81296">
    <property type="entry name" value="E set domains"/>
    <property type="match status" value="1"/>
</dbReference>
<dbReference type="RefSeq" id="XP_027205270.1">
    <property type="nucleotide sequence ID" value="XM_027349469.1"/>
</dbReference>
<dbReference type="Pfam" id="PF02806">
    <property type="entry name" value="Alpha-amylase_C"/>
    <property type="match status" value="1"/>
</dbReference>
<dbReference type="InterPro" id="IPR006047">
    <property type="entry name" value="GH13_cat_dom"/>
</dbReference>
<dbReference type="InterPro" id="IPR014756">
    <property type="entry name" value="Ig_E-set"/>
</dbReference>
<dbReference type="GO" id="GO:0005978">
    <property type="term" value="P:glycogen biosynthetic process"/>
    <property type="evidence" value="ECO:0007669"/>
    <property type="project" value="InterPro"/>
</dbReference>
<keyword evidence="5" id="KW-0808">Transferase</keyword>
<dbReference type="FunFam" id="3.20.20.80:FF:000001">
    <property type="entry name" value="1,4-alpha-glucan branching enzyme"/>
    <property type="match status" value="1"/>
</dbReference>
<feature type="active site" description="Proton donor" evidence="7">
    <location>
        <position position="408"/>
    </location>
</feature>
<dbReference type="PIRSF" id="PIRSF000463">
    <property type="entry name" value="GlgB"/>
    <property type="match status" value="1"/>
</dbReference>
<gene>
    <name evidence="10" type="primary">LOC113798882</name>
</gene>
<evidence type="ECO:0000256" key="1">
    <source>
        <dbReference type="ARBA" id="ARBA00000826"/>
    </source>
</evidence>
<evidence type="ECO:0000313" key="9">
    <source>
        <dbReference type="Proteomes" id="UP000515146"/>
    </source>
</evidence>
<dbReference type="Gene3D" id="2.60.40.1180">
    <property type="entry name" value="Golgi alpha-mannosidase II"/>
    <property type="match status" value="1"/>
</dbReference>
<dbReference type="PANTHER" id="PTHR43651:SF3">
    <property type="entry name" value="1,4-ALPHA-GLUCAN-BRANCHING ENZYME"/>
    <property type="match status" value="1"/>
</dbReference>
<evidence type="ECO:0000313" key="10">
    <source>
        <dbReference type="RefSeq" id="XP_027205270.1"/>
    </source>
</evidence>
<dbReference type="InterPro" id="IPR004193">
    <property type="entry name" value="Glyco_hydro_13_N"/>
</dbReference>
<accession>A0A6P6YJ12</accession>
<comment type="similarity">
    <text evidence="2">Belongs to the glycosyl hydrolase 13 family. GlgB subfamily.</text>
</comment>
<dbReference type="Pfam" id="PF00128">
    <property type="entry name" value="Alpha-amylase"/>
    <property type="match status" value="1"/>
</dbReference>
<sequence length="697" mass="80658">MPENKKQTFHDIQVNDDDVPDFEKLFILDPYLRAHKLEIQRRYSEFQKLLSNIDKAEGIEKFIHSYREFGVHVLSDNSIRCLEWAPGAQAVYLRGDFNNWQQTSYPFKKLDFGKWELIIPPSNDGSPIIKHLSKIKLVIKTFSGELVDRLDPWASYVVQPPKSSGSVTYDHVFWNPTDKYVLKEKKPDKPRALRIYESHVGIASSEYKVASYREFADNLIPRIKKQGYNAIQLMAIMEHAYYASFGYQVTSFFATSSRYGTPDDLKYLIDIAHKNNIYVLLDVVHSHASKNVLDGLNQFDGTNSCFFHGNDRGNHDLWDSRLFDYTNWEVLRFLLSNLMWYLEEYGFDGFRFDGVTSMLYHSHGLGHGFSGDYNEYFGLNTNTEAFNYLQLANYVVHKFHPNSITIAEDVSGMPALCRPSEHGGGGFDYRLGMAIPDMWIKLLKESTDDEWNMGHIVHTLTNRRWQEGTVAYAESHDQALVGDKTIAFWLMDAEMYSFMSKLTPSTPVIDRGIALHKLIRLITHALGGEAWLNFMGNEFGHPEWLDFPREGNGDSYHYARRQYNLADDDLLRYSFLNKFDRAMNECEEKYHWLSMDDSGYVSCRHETDKIIVFERCGLLFVFNFHPTKSFADYRVGIDKPGVYRLVLNTDDPEFGGHSLLDSNVEYITQPYGYSGRRNSLMVYIPSRVAIVLAKIRD</sequence>
<organism evidence="9 10">
    <name type="scientific">Dermatophagoides pteronyssinus</name>
    <name type="common">European house dust mite</name>
    <dbReference type="NCBI Taxonomy" id="6956"/>
    <lineage>
        <taxon>Eukaryota</taxon>
        <taxon>Metazoa</taxon>
        <taxon>Ecdysozoa</taxon>
        <taxon>Arthropoda</taxon>
        <taxon>Chelicerata</taxon>
        <taxon>Arachnida</taxon>
        <taxon>Acari</taxon>
        <taxon>Acariformes</taxon>
        <taxon>Sarcoptiformes</taxon>
        <taxon>Astigmata</taxon>
        <taxon>Psoroptidia</taxon>
        <taxon>Analgoidea</taxon>
        <taxon>Pyroglyphidae</taxon>
        <taxon>Dermatophagoidinae</taxon>
        <taxon>Dermatophagoides</taxon>
    </lineage>
</organism>
<dbReference type="CDD" id="cd11321">
    <property type="entry name" value="AmyAc_bac_euk_BE"/>
    <property type="match status" value="1"/>
</dbReference>
<reference evidence="10" key="1">
    <citation type="submission" date="2025-08" db="UniProtKB">
        <authorList>
            <consortium name="RefSeq"/>
        </authorList>
    </citation>
    <scope>IDENTIFICATION</scope>
    <source>
        <strain evidence="10">Airmid</strain>
    </source>
</reference>
<evidence type="ECO:0000256" key="6">
    <source>
        <dbReference type="ARBA" id="ARBA00060592"/>
    </source>
</evidence>
<name>A0A6P6YJ12_DERPT</name>
<dbReference type="OrthoDB" id="196493at2759"/>
<comment type="catalytic activity">
    <reaction evidence="1">
        <text>Transfers a segment of a (1-&gt;4)-alpha-D-glucan chain to a primary hydroxy group in a similar glucan chain.</text>
        <dbReference type="EC" id="2.4.1.18"/>
    </reaction>
</comment>
<dbReference type="GO" id="GO:0004553">
    <property type="term" value="F:hydrolase activity, hydrolyzing O-glycosyl compounds"/>
    <property type="evidence" value="ECO:0007669"/>
    <property type="project" value="InterPro"/>
</dbReference>
<proteinExistence type="inferred from homology"/>
<dbReference type="KEGG" id="dpte:113798882"/>
<dbReference type="Pfam" id="PF02922">
    <property type="entry name" value="CBM_48"/>
    <property type="match status" value="1"/>
</dbReference>
<dbReference type="InterPro" id="IPR013780">
    <property type="entry name" value="Glyco_hydro_b"/>
</dbReference>
<dbReference type="PANTHER" id="PTHR43651">
    <property type="entry name" value="1,4-ALPHA-GLUCAN-BRANCHING ENZYME"/>
    <property type="match status" value="1"/>
</dbReference>
<keyword evidence="4" id="KW-0328">Glycosyltransferase</keyword>
<dbReference type="FunCoup" id="A0A6P6YJ12">
    <property type="interactions" value="826"/>
</dbReference>
<dbReference type="GO" id="GO:0005737">
    <property type="term" value="C:cytoplasm"/>
    <property type="evidence" value="ECO:0007669"/>
    <property type="project" value="TreeGrafter"/>
</dbReference>
<evidence type="ECO:0000256" key="5">
    <source>
        <dbReference type="ARBA" id="ARBA00022679"/>
    </source>
</evidence>
<dbReference type="SUPFAM" id="SSF51011">
    <property type="entry name" value="Glycosyl hydrolase domain"/>
    <property type="match status" value="1"/>
</dbReference>
<dbReference type="GO" id="GO:0043169">
    <property type="term" value="F:cation binding"/>
    <property type="evidence" value="ECO:0007669"/>
    <property type="project" value="InterPro"/>
</dbReference>
<dbReference type="InParanoid" id="A0A6P6YJ12"/>
<protein>
    <recommendedName>
        <fullName evidence="3">1,4-alpha-glucan branching enzyme</fullName>
        <ecNumber evidence="3">2.4.1.18</ecNumber>
    </recommendedName>
</protein>
<evidence type="ECO:0000256" key="4">
    <source>
        <dbReference type="ARBA" id="ARBA00022676"/>
    </source>
</evidence>
<dbReference type="Proteomes" id="UP000515146">
    <property type="component" value="Unplaced"/>
</dbReference>
<dbReference type="Gene3D" id="2.60.40.10">
    <property type="entry name" value="Immunoglobulins"/>
    <property type="match status" value="1"/>
</dbReference>
<dbReference type="SMART" id="SM00642">
    <property type="entry name" value="Aamy"/>
    <property type="match status" value="1"/>
</dbReference>
<dbReference type="EC" id="2.4.1.18" evidence="3"/>
<keyword evidence="9" id="KW-1185">Reference proteome</keyword>
<dbReference type="GO" id="GO:0003844">
    <property type="term" value="F:1,4-alpha-glucan branching enzyme activity"/>
    <property type="evidence" value="ECO:0007669"/>
    <property type="project" value="UniProtKB-EC"/>
</dbReference>
<dbReference type="AlphaFoldDB" id="A0A6P6YJ12"/>
<dbReference type="Gene3D" id="3.20.20.80">
    <property type="entry name" value="Glycosidases"/>
    <property type="match status" value="1"/>
</dbReference>
<dbReference type="InterPro" id="IPR037439">
    <property type="entry name" value="Branching_enzy"/>
</dbReference>
<comment type="pathway">
    <text evidence="6">Glycan biosynthesis.</text>
</comment>